<dbReference type="Pfam" id="PF00534">
    <property type="entry name" value="Glycos_transf_1"/>
    <property type="match status" value="1"/>
</dbReference>
<proteinExistence type="predicted"/>
<dbReference type="Gene3D" id="3.40.50.2000">
    <property type="entry name" value="Glycogen Phosphorylase B"/>
    <property type="match status" value="2"/>
</dbReference>
<feature type="domain" description="Glycosyl transferase family 1" evidence="1">
    <location>
        <begin position="70"/>
        <end position="231"/>
    </location>
</feature>
<dbReference type="RefSeq" id="WP_112148290.1">
    <property type="nucleotide sequence ID" value="NZ_PRLE01000002.1"/>
</dbReference>
<evidence type="ECO:0000313" key="2">
    <source>
        <dbReference type="EMBL" id="RAW60379.1"/>
    </source>
</evidence>
<organism evidence="2 3">
    <name type="scientific">Faecalibacterium prausnitzii</name>
    <dbReference type="NCBI Taxonomy" id="853"/>
    <lineage>
        <taxon>Bacteria</taxon>
        <taxon>Bacillati</taxon>
        <taxon>Bacillota</taxon>
        <taxon>Clostridia</taxon>
        <taxon>Eubacteriales</taxon>
        <taxon>Oscillospiraceae</taxon>
        <taxon>Faecalibacterium</taxon>
    </lineage>
</organism>
<dbReference type="PANTHER" id="PTHR12526:SF630">
    <property type="entry name" value="GLYCOSYLTRANSFERASE"/>
    <property type="match status" value="1"/>
</dbReference>
<evidence type="ECO:0000259" key="1">
    <source>
        <dbReference type="Pfam" id="PF00534"/>
    </source>
</evidence>
<sequence>MTKTKLISWEHFNYNFGDKHSPRWWGRKVAAKISDAVVVLSKADYDVWKAAVKHKERLKQIYNFPCFDLEKPRFDVECKTVLAVGRLEEQKGFDYLLDIWKLIENDKDFNEWKLQVVGSGSLKQQLRDKENNLGLKRVKWLPFTEHIEECYKNASIYVMSSRFEGFALVLLEAKAFGLPIVSFDIKNGPNEIVQNGVNGYIVPPFDISMFAESLKVLMKNDKLRAHFTEDSQRNMYQFSKDKIVANWIQLLEELTE</sequence>
<dbReference type="Proteomes" id="UP000250583">
    <property type="component" value="Unassembled WGS sequence"/>
</dbReference>
<accession>A0A329UG65</accession>
<keyword evidence="2" id="KW-0808">Transferase</keyword>
<dbReference type="EMBL" id="PRLE01000002">
    <property type="protein sequence ID" value="RAW60379.1"/>
    <property type="molecule type" value="Genomic_DNA"/>
</dbReference>
<evidence type="ECO:0000313" key="3">
    <source>
        <dbReference type="Proteomes" id="UP000250583"/>
    </source>
</evidence>
<name>A0A329UG65_9FIRM</name>
<dbReference type="PANTHER" id="PTHR12526">
    <property type="entry name" value="GLYCOSYLTRANSFERASE"/>
    <property type="match status" value="1"/>
</dbReference>
<comment type="caution">
    <text evidence="2">The sequence shown here is derived from an EMBL/GenBank/DDBJ whole genome shotgun (WGS) entry which is preliminary data.</text>
</comment>
<dbReference type="GO" id="GO:0016757">
    <property type="term" value="F:glycosyltransferase activity"/>
    <property type="evidence" value="ECO:0007669"/>
    <property type="project" value="InterPro"/>
</dbReference>
<gene>
    <name evidence="2" type="ORF">C4N22_05645</name>
</gene>
<dbReference type="SUPFAM" id="SSF53756">
    <property type="entry name" value="UDP-Glycosyltransferase/glycogen phosphorylase"/>
    <property type="match status" value="1"/>
</dbReference>
<dbReference type="OrthoDB" id="9804196at2"/>
<dbReference type="InterPro" id="IPR001296">
    <property type="entry name" value="Glyco_trans_1"/>
</dbReference>
<dbReference type="CDD" id="cd03820">
    <property type="entry name" value="GT4_AmsD-like"/>
    <property type="match status" value="1"/>
</dbReference>
<protein>
    <submittedName>
        <fullName evidence="2">Glycosyltransferase family 4 protein</fullName>
    </submittedName>
</protein>
<dbReference type="AlphaFoldDB" id="A0A329UG65"/>
<reference evidence="2 3" key="1">
    <citation type="submission" date="2018-02" db="EMBL/GenBank/DDBJ databases">
        <title>Complete genome sequencing of Faecalibacterium prausnitzii strains isolated from the human gut.</title>
        <authorList>
            <person name="Fitzgerald B.C."/>
            <person name="Shkoporov A.N."/>
            <person name="Ross P.R."/>
            <person name="Hill C."/>
        </authorList>
    </citation>
    <scope>NUCLEOTIDE SEQUENCE [LARGE SCALE GENOMIC DNA]</scope>
    <source>
        <strain evidence="2 3">APC923/61-1</strain>
    </source>
</reference>